<keyword evidence="3" id="KW-1185">Reference proteome</keyword>
<reference evidence="3" key="1">
    <citation type="journal article" date="2019" name="Int. J. Syst. Evol. Microbiol.">
        <title>The Global Catalogue of Microorganisms (GCM) 10K type strain sequencing project: providing services to taxonomists for standard genome sequencing and annotation.</title>
        <authorList>
            <consortium name="The Broad Institute Genomics Platform"/>
            <consortium name="The Broad Institute Genome Sequencing Center for Infectious Disease"/>
            <person name="Wu L."/>
            <person name="Ma J."/>
        </authorList>
    </citation>
    <scope>NUCLEOTIDE SEQUENCE [LARGE SCALE GENOMIC DNA]</scope>
    <source>
        <strain evidence="3">CGMCC 1.12989</strain>
    </source>
</reference>
<accession>A0ABV8RVX9</accession>
<name>A0ABV8RVX9_9SPHN</name>
<organism evidence="2 3">
    <name type="scientific">Novosphingobium tardum</name>
    <dbReference type="NCBI Taxonomy" id="1538021"/>
    <lineage>
        <taxon>Bacteria</taxon>
        <taxon>Pseudomonadati</taxon>
        <taxon>Pseudomonadota</taxon>
        <taxon>Alphaproteobacteria</taxon>
        <taxon>Sphingomonadales</taxon>
        <taxon>Sphingomonadaceae</taxon>
        <taxon>Novosphingobium</taxon>
    </lineage>
</organism>
<sequence>MIRSMFACAFALGAITVSGTAMADDPRDPTMRSAEARARDKAIIKRLNQQELARVRARDARYAQGWAEYRKNGGRAQVAEADEARYQRQMAEWRRAVAACNAGHYEYCAR</sequence>
<evidence type="ECO:0000313" key="2">
    <source>
        <dbReference type="EMBL" id="MFC4296386.1"/>
    </source>
</evidence>
<evidence type="ECO:0000313" key="3">
    <source>
        <dbReference type="Proteomes" id="UP001595828"/>
    </source>
</evidence>
<dbReference type="EMBL" id="JBHSDR010000008">
    <property type="protein sequence ID" value="MFC4296386.1"/>
    <property type="molecule type" value="Genomic_DNA"/>
</dbReference>
<evidence type="ECO:0000256" key="1">
    <source>
        <dbReference type="SAM" id="SignalP"/>
    </source>
</evidence>
<keyword evidence="1" id="KW-0732">Signal</keyword>
<dbReference type="RefSeq" id="WP_379539981.1">
    <property type="nucleotide sequence ID" value="NZ_JBHSDR010000008.1"/>
</dbReference>
<proteinExistence type="predicted"/>
<protein>
    <submittedName>
        <fullName evidence="2">Uncharacterized protein</fullName>
    </submittedName>
</protein>
<feature type="signal peptide" evidence="1">
    <location>
        <begin position="1"/>
        <end position="23"/>
    </location>
</feature>
<gene>
    <name evidence="2" type="ORF">ACFO0A_15125</name>
</gene>
<comment type="caution">
    <text evidence="2">The sequence shown here is derived from an EMBL/GenBank/DDBJ whole genome shotgun (WGS) entry which is preliminary data.</text>
</comment>
<dbReference type="Proteomes" id="UP001595828">
    <property type="component" value="Unassembled WGS sequence"/>
</dbReference>
<feature type="chain" id="PRO_5045337728" evidence="1">
    <location>
        <begin position="24"/>
        <end position="110"/>
    </location>
</feature>